<reference evidence="1" key="1">
    <citation type="journal article" date="2020" name="Nature">
        <title>Giant virus diversity and host interactions through global metagenomics.</title>
        <authorList>
            <person name="Schulz F."/>
            <person name="Roux S."/>
            <person name="Paez-Espino D."/>
            <person name="Jungbluth S."/>
            <person name="Walsh D.A."/>
            <person name="Denef V.J."/>
            <person name="McMahon K.D."/>
            <person name="Konstantinidis K.T."/>
            <person name="Eloe-Fadrosh E.A."/>
            <person name="Kyrpides N.C."/>
            <person name="Woyke T."/>
        </authorList>
    </citation>
    <scope>NUCLEOTIDE SEQUENCE</scope>
    <source>
        <strain evidence="1">GVMAG-M-3300027708-5</strain>
    </source>
</reference>
<organism evidence="1">
    <name type="scientific">viral metagenome</name>
    <dbReference type="NCBI Taxonomy" id="1070528"/>
    <lineage>
        <taxon>unclassified sequences</taxon>
        <taxon>metagenomes</taxon>
        <taxon>organismal metagenomes</taxon>
    </lineage>
</organism>
<sequence length="163" mass="18604">MSIFQQTEMQVYKGIWYSPDKPLIIAAIQQTNDPEIFRNILENKNLPTQDIISESNLTPLAFAIQNNKSFEIIRLIGESLPRSIRQCSIPNLNLPIHWALCQKPINKDTIKYLIDCFPDSLNRTNSKGNTPYQVAKIIQTHGNRDITEDILQLLEPVANSESL</sequence>
<name>A0A6C0JJS4_9ZZZZ</name>
<evidence type="ECO:0000313" key="1">
    <source>
        <dbReference type="EMBL" id="QHU04707.1"/>
    </source>
</evidence>
<evidence type="ECO:0008006" key="2">
    <source>
        <dbReference type="Google" id="ProtNLM"/>
    </source>
</evidence>
<accession>A0A6C0JJS4</accession>
<dbReference type="EMBL" id="MN740404">
    <property type="protein sequence ID" value="QHU04707.1"/>
    <property type="molecule type" value="Genomic_DNA"/>
</dbReference>
<proteinExistence type="predicted"/>
<dbReference type="SUPFAM" id="SSF48403">
    <property type="entry name" value="Ankyrin repeat"/>
    <property type="match status" value="1"/>
</dbReference>
<dbReference type="Gene3D" id="1.25.40.20">
    <property type="entry name" value="Ankyrin repeat-containing domain"/>
    <property type="match status" value="1"/>
</dbReference>
<dbReference type="AlphaFoldDB" id="A0A6C0JJS4"/>
<dbReference type="InterPro" id="IPR036770">
    <property type="entry name" value="Ankyrin_rpt-contain_sf"/>
</dbReference>
<protein>
    <recommendedName>
        <fullName evidence="2">Ankyrin repeat protein</fullName>
    </recommendedName>
</protein>